<dbReference type="RefSeq" id="WP_139244285.1">
    <property type="nucleotide sequence ID" value="NZ_FNTV01000001.1"/>
</dbReference>
<dbReference type="AlphaFoldDB" id="A0A1H5KIV9"/>
<dbReference type="EMBL" id="FNTV01000001">
    <property type="protein sequence ID" value="SEE64554.1"/>
    <property type="molecule type" value="Genomic_DNA"/>
</dbReference>
<proteinExistence type="predicted"/>
<dbReference type="PANTHER" id="PTHR36836:SF1">
    <property type="entry name" value="COLANIC ACID BIOSYNTHESIS PROTEIN WCAK"/>
    <property type="match status" value="1"/>
</dbReference>
<evidence type="ECO:0000313" key="3">
    <source>
        <dbReference type="Proteomes" id="UP000182725"/>
    </source>
</evidence>
<dbReference type="InterPro" id="IPR007345">
    <property type="entry name" value="Polysacch_pyruvyl_Trfase"/>
</dbReference>
<name>A0A1H5KIV9_9MICC</name>
<reference evidence="2 3" key="1">
    <citation type="submission" date="2016-10" db="EMBL/GenBank/DDBJ databases">
        <authorList>
            <person name="de Groot N.N."/>
        </authorList>
    </citation>
    <scope>NUCLEOTIDE SEQUENCE [LARGE SCALE GENOMIC DNA]</scope>
    <source>
        <strain evidence="2 3">DSM 22274</strain>
    </source>
</reference>
<evidence type="ECO:0000313" key="2">
    <source>
        <dbReference type="EMBL" id="SEE64554.1"/>
    </source>
</evidence>
<organism evidence="2 3">
    <name type="scientific">Arthrobacter alpinus</name>
    <dbReference type="NCBI Taxonomy" id="656366"/>
    <lineage>
        <taxon>Bacteria</taxon>
        <taxon>Bacillati</taxon>
        <taxon>Actinomycetota</taxon>
        <taxon>Actinomycetes</taxon>
        <taxon>Micrococcales</taxon>
        <taxon>Micrococcaceae</taxon>
        <taxon>Arthrobacter</taxon>
    </lineage>
</organism>
<keyword evidence="2" id="KW-0808">Transferase</keyword>
<accession>A0A1H5KIV9</accession>
<protein>
    <submittedName>
        <fullName evidence="2">Polysaccharide pyruvyl transferase family protein WcaK</fullName>
    </submittedName>
</protein>
<dbReference type="Proteomes" id="UP000182725">
    <property type="component" value="Unassembled WGS sequence"/>
</dbReference>
<dbReference type="PANTHER" id="PTHR36836">
    <property type="entry name" value="COLANIC ACID BIOSYNTHESIS PROTEIN WCAK"/>
    <property type="match status" value="1"/>
</dbReference>
<gene>
    <name evidence="2" type="ORF">SAMN04489740_2029</name>
</gene>
<sequence length="489" mass="52296">MKVVVLADIGQHVYHVGDEAMGHAAAQELGSRGIDVVMLSRNPAQSRELYGTASAPTITFPWPPLERETYLDEISRVLQGERGALPPEDQVWDLIRLIEGSDAVLICGGGNMNSSYGWLLYERAAVGVVAAHFKKPLVISGQTLGPTLTASDGLVLQSLLESAQLVGVRESASHQLARDGGLPQKQLVAGLDDAAFFANPMADGGRAPYMAVTFSPGTGSLPAEEYFTKIAAVLDELVAVSGLGVVFIPHMADTESRDQDLWAHRMIAAAMNSENIEQLELLDAAEAAAITVGASLVVTSRYHPAVFATGAGIPVVSLSPNHYSDVRLSGALRNWGLEQFNLPVTSLLNGDFRTAALAAWEQRSAIAGHLQSLGEQRRAEAQDWWDGVVRALGGERSQAPASIAPAPSYEGATSWSADADAVRRVASPMGKRAAIAELELQREQDLRRVAGREAAAAREELQRLLGSKAFRVASKAWKITGKLTRREPS</sequence>
<dbReference type="GO" id="GO:0016740">
    <property type="term" value="F:transferase activity"/>
    <property type="evidence" value="ECO:0007669"/>
    <property type="project" value="UniProtKB-KW"/>
</dbReference>
<evidence type="ECO:0000259" key="1">
    <source>
        <dbReference type="Pfam" id="PF04230"/>
    </source>
</evidence>
<feature type="domain" description="Polysaccharide pyruvyl transferase" evidence="1">
    <location>
        <begin position="16"/>
        <end position="321"/>
    </location>
</feature>
<dbReference type="Pfam" id="PF04230">
    <property type="entry name" value="PS_pyruv_trans"/>
    <property type="match status" value="1"/>
</dbReference>